<evidence type="ECO:0000256" key="1">
    <source>
        <dbReference type="ARBA" id="ARBA00022485"/>
    </source>
</evidence>
<feature type="domain" description="Radical SAM core" evidence="11">
    <location>
        <begin position="6"/>
        <end position="217"/>
    </location>
</feature>
<dbReference type="SFLD" id="SFLDS00029">
    <property type="entry name" value="Radical_SAM"/>
    <property type="match status" value="1"/>
</dbReference>
<dbReference type="InterPro" id="IPR058240">
    <property type="entry name" value="rSAM_sf"/>
</dbReference>
<dbReference type="CDD" id="cd21117">
    <property type="entry name" value="Twitch_MoaA"/>
    <property type="match status" value="1"/>
</dbReference>
<dbReference type="GO" id="GO:0046872">
    <property type="term" value="F:metal ion binding"/>
    <property type="evidence" value="ECO:0007669"/>
    <property type="project" value="UniProtKB-KW"/>
</dbReference>
<dbReference type="AlphaFoldDB" id="A0A524RN47"/>
<dbReference type="PANTHER" id="PTHR22960:SF0">
    <property type="entry name" value="MOLYBDENUM COFACTOR BIOSYNTHESIS PROTEIN 1"/>
    <property type="match status" value="1"/>
</dbReference>
<accession>A0A524RN47</accession>
<dbReference type="PANTHER" id="PTHR22960">
    <property type="entry name" value="MOLYBDOPTERIN COFACTOR SYNTHESIS PROTEIN A"/>
    <property type="match status" value="1"/>
</dbReference>
<reference evidence="12 13" key="1">
    <citation type="journal article" date="2019" name="mSystems">
        <title>Life at home and on the roam: Genomic adaptions reflect the dual lifestyle of an intracellular, facultative symbiont.</title>
        <authorList>
            <person name="Burgsdorf I."/>
        </authorList>
    </citation>
    <scope>NUCLEOTIDE SEQUENCE [LARGE SCALE GENOMIC DNA]</scope>
    <source>
        <strain evidence="12">277cV</strain>
    </source>
</reference>
<dbReference type="Pfam" id="PF06463">
    <property type="entry name" value="Mob_synth_C"/>
    <property type="match status" value="1"/>
</dbReference>
<dbReference type="SMART" id="SM00729">
    <property type="entry name" value="Elp3"/>
    <property type="match status" value="1"/>
</dbReference>
<dbReference type="SFLD" id="SFLDG01067">
    <property type="entry name" value="SPASM/twitch_domain_containing"/>
    <property type="match status" value="1"/>
</dbReference>
<keyword evidence="1" id="KW-0004">4Fe-4S</keyword>
<evidence type="ECO:0000256" key="9">
    <source>
        <dbReference type="ARBA" id="ARBA00023239"/>
    </source>
</evidence>
<evidence type="ECO:0000256" key="10">
    <source>
        <dbReference type="SAM" id="MobiDB-lite"/>
    </source>
</evidence>
<evidence type="ECO:0000256" key="5">
    <source>
        <dbReference type="ARBA" id="ARBA00023004"/>
    </source>
</evidence>
<dbReference type="SUPFAM" id="SSF102114">
    <property type="entry name" value="Radical SAM enzymes"/>
    <property type="match status" value="1"/>
</dbReference>
<evidence type="ECO:0000256" key="6">
    <source>
        <dbReference type="ARBA" id="ARBA00023014"/>
    </source>
</evidence>
<dbReference type="InterPro" id="IPR010505">
    <property type="entry name" value="MoaA_twitch"/>
</dbReference>
<dbReference type="InterPro" id="IPR013483">
    <property type="entry name" value="MoaA"/>
</dbReference>
<dbReference type="NCBIfam" id="TIGR02666">
    <property type="entry name" value="moaA"/>
    <property type="match status" value="1"/>
</dbReference>
<dbReference type="InterPro" id="IPR007197">
    <property type="entry name" value="rSAM"/>
</dbReference>
<keyword evidence="5" id="KW-0408">Iron</keyword>
<feature type="compositionally biased region" description="Basic and acidic residues" evidence="10">
    <location>
        <begin position="303"/>
        <end position="313"/>
    </location>
</feature>
<dbReference type="InterPro" id="IPR040064">
    <property type="entry name" value="MoaA-like"/>
</dbReference>
<dbReference type="Gene3D" id="3.20.20.70">
    <property type="entry name" value="Aldolase class I"/>
    <property type="match status" value="1"/>
</dbReference>
<feature type="region of interest" description="Disordered" evidence="10">
    <location>
        <begin position="303"/>
        <end position="326"/>
    </location>
</feature>
<gene>
    <name evidence="12" type="primary">moaA</name>
    <name evidence="12" type="ORF">ERJ67_06080</name>
</gene>
<keyword evidence="2" id="KW-0949">S-adenosyl-L-methionine</keyword>
<evidence type="ECO:0000256" key="8">
    <source>
        <dbReference type="ARBA" id="ARBA00023150"/>
    </source>
</evidence>
<dbReference type="InterPro" id="IPR050105">
    <property type="entry name" value="MoCo_biosynth_MoaA/MoaC"/>
</dbReference>
<dbReference type="GO" id="GO:0051539">
    <property type="term" value="F:4 iron, 4 sulfur cluster binding"/>
    <property type="evidence" value="ECO:0007669"/>
    <property type="project" value="UniProtKB-KW"/>
</dbReference>
<dbReference type="EMBL" id="SRMO01000065">
    <property type="protein sequence ID" value="TGG92225.1"/>
    <property type="molecule type" value="Genomic_DNA"/>
</dbReference>
<dbReference type="InterPro" id="IPR006638">
    <property type="entry name" value="Elp3/MiaA/NifB-like_rSAM"/>
</dbReference>
<evidence type="ECO:0000256" key="3">
    <source>
        <dbReference type="ARBA" id="ARBA00022723"/>
    </source>
</evidence>
<evidence type="ECO:0000313" key="13">
    <source>
        <dbReference type="Proteomes" id="UP000317990"/>
    </source>
</evidence>
<dbReference type="CDD" id="cd01335">
    <property type="entry name" value="Radical_SAM"/>
    <property type="match status" value="1"/>
</dbReference>
<evidence type="ECO:0000256" key="4">
    <source>
        <dbReference type="ARBA" id="ARBA00022741"/>
    </source>
</evidence>
<dbReference type="GO" id="GO:0005525">
    <property type="term" value="F:GTP binding"/>
    <property type="evidence" value="ECO:0007669"/>
    <property type="project" value="UniProtKB-KW"/>
</dbReference>
<name>A0A524RN47_9CHRO</name>
<keyword evidence="3" id="KW-0479">Metal-binding</keyword>
<dbReference type="SFLD" id="SFLDG01386">
    <property type="entry name" value="main_SPASM_domain-containing"/>
    <property type="match status" value="1"/>
</dbReference>
<dbReference type="PROSITE" id="PS51918">
    <property type="entry name" value="RADICAL_SAM"/>
    <property type="match status" value="1"/>
</dbReference>
<sequence>MTLLDRHGRAPGVLRLSLTARCNLACRYCCPDSHEPSGLLTDSQRLMLVREAAALGWRQLRLTGGEPLLHGSLTALIARIRRQTCVAEVALTSNGVLLTRSLAQALRQAGLDRLTLSLDGADPAAVRRIGAGDSFPAVLRALGHAREAGLPVKLNAVIARHLNDNQVVPLAALARREGVELRLIEYMDVGNRNGWQHQQVVTAAEMIRRIGQHWPLEPLGRPAAGTAQRWRYRDGGGLVATVASISKPFCADCNRLRITADGVAYTCLFAAMGTPLRHLLEQTDSQPLRQALTDLWRQRQDRYSEERGMDTAKTRQSHAEMAYLGG</sequence>
<dbReference type="GO" id="GO:0061798">
    <property type="term" value="F:GTP 3',8'-cyclase activity"/>
    <property type="evidence" value="ECO:0007669"/>
    <property type="project" value="TreeGrafter"/>
</dbReference>
<proteinExistence type="predicted"/>
<keyword evidence="4" id="KW-0547">Nucleotide-binding</keyword>
<dbReference type="Pfam" id="PF04055">
    <property type="entry name" value="Radical_SAM"/>
    <property type="match status" value="1"/>
</dbReference>
<protein>
    <submittedName>
        <fullName evidence="12">GTP 3',8-cyclase MoaA</fullName>
    </submittedName>
</protein>
<dbReference type="InterPro" id="IPR013785">
    <property type="entry name" value="Aldolase_TIM"/>
</dbReference>
<keyword evidence="6" id="KW-0411">Iron-sulfur</keyword>
<organism evidence="12 13">
    <name type="scientific">Aphanocapsa feldmannii 277cV</name>
    <dbReference type="NCBI Taxonomy" id="2507553"/>
    <lineage>
        <taxon>Bacteria</taxon>
        <taxon>Bacillati</taxon>
        <taxon>Cyanobacteriota</taxon>
        <taxon>Cyanophyceae</taxon>
        <taxon>Oscillatoriophycideae</taxon>
        <taxon>Chroococcales</taxon>
        <taxon>Microcystaceae</taxon>
        <taxon>Aphanocapsa</taxon>
    </lineage>
</organism>
<dbReference type="Proteomes" id="UP000317990">
    <property type="component" value="Unassembled WGS sequence"/>
</dbReference>
<keyword evidence="7" id="KW-0342">GTP-binding</keyword>
<dbReference type="GO" id="GO:0006777">
    <property type="term" value="P:Mo-molybdopterin cofactor biosynthetic process"/>
    <property type="evidence" value="ECO:0007669"/>
    <property type="project" value="UniProtKB-KW"/>
</dbReference>
<keyword evidence="8" id="KW-0501">Molybdenum cofactor biosynthesis</keyword>
<keyword evidence="9" id="KW-0456">Lyase</keyword>
<evidence type="ECO:0000259" key="11">
    <source>
        <dbReference type="PROSITE" id="PS51918"/>
    </source>
</evidence>
<evidence type="ECO:0000256" key="7">
    <source>
        <dbReference type="ARBA" id="ARBA00023134"/>
    </source>
</evidence>
<dbReference type="SFLD" id="SFLDG01383">
    <property type="entry name" value="cyclic_pyranopterin_phosphate"/>
    <property type="match status" value="1"/>
</dbReference>
<evidence type="ECO:0000313" key="12">
    <source>
        <dbReference type="EMBL" id="TGG92225.1"/>
    </source>
</evidence>
<comment type="caution">
    <text evidence="12">The sequence shown here is derived from an EMBL/GenBank/DDBJ whole genome shotgun (WGS) entry which is preliminary data.</text>
</comment>
<evidence type="ECO:0000256" key="2">
    <source>
        <dbReference type="ARBA" id="ARBA00022691"/>
    </source>
</evidence>
<dbReference type="GO" id="GO:0061799">
    <property type="term" value="F:cyclic pyranopterin monophosphate synthase activity"/>
    <property type="evidence" value="ECO:0007669"/>
    <property type="project" value="TreeGrafter"/>
</dbReference>